<dbReference type="SUPFAM" id="SSF48576">
    <property type="entry name" value="Terpenoid synthases"/>
    <property type="match status" value="1"/>
</dbReference>
<keyword evidence="8" id="KW-1185">Reference proteome</keyword>
<evidence type="ECO:0000256" key="5">
    <source>
        <dbReference type="ARBA" id="ARBA00022842"/>
    </source>
</evidence>
<keyword evidence="3 6" id="KW-0808">Transferase</keyword>
<evidence type="ECO:0000256" key="6">
    <source>
        <dbReference type="RuleBase" id="RU004466"/>
    </source>
</evidence>
<evidence type="ECO:0000256" key="1">
    <source>
        <dbReference type="ARBA" id="ARBA00001946"/>
    </source>
</evidence>
<dbReference type="GO" id="GO:0046872">
    <property type="term" value="F:metal ion binding"/>
    <property type="evidence" value="ECO:0007669"/>
    <property type="project" value="UniProtKB-KW"/>
</dbReference>
<evidence type="ECO:0000256" key="2">
    <source>
        <dbReference type="ARBA" id="ARBA00006706"/>
    </source>
</evidence>
<keyword evidence="4" id="KW-0479">Metal-binding</keyword>
<evidence type="ECO:0000313" key="8">
    <source>
        <dbReference type="Proteomes" id="UP000612899"/>
    </source>
</evidence>
<protein>
    <submittedName>
        <fullName evidence="7">Geranylgeranyl pyrophosphate synthase</fullName>
    </submittedName>
</protein>
<comment type="similarity">
    <text evidence="2 6">Belongs to the FPP/GGPP synthase family.</text>
</comment>
<dbReference type="PANTHER" id="PTHR12001">
    <property type="entry name" value="GERANYLGERANYL PYROPHOSPHATE SYNTHASE"/>
    <property type="match status" value="1"/>
</dbReference>
<dbReference type="GO" id="GO:0008299">
    <property type="term" value="P:isoprenoid biosynthetic process"/>
    <property type="evidence" value="ECO:0007669"/>
    <property type="project" value="InterPro"/>
</dbReference>
<dbReference type="AlphaFoldDB" id="A0A8J3QIQ8"/>
<evidence type="ECO:0000256" key="3">
    <source>
        <dbReference type="ARBA" id="ARBA00022679"/>
    </source>
</evidence>
<dbReference type="InterPro" id="IPR033749">
    <property type="entry name" value="Polyprenyl_synt_CS"/>
</dbReference>
<organism evidence="7 8">
    <name type="scientific">Rhizocola hellebori</name>
    <dbReference type="NCBI Taxonomy" id="1392758"/>
    <lineage>
        <taxon>Bacteria</taxon>
        <taxon>Bacillati</taxon>
        <taxon>Actinomycetota</taxon>
        <taxon>Actinomycetes</taxon>
        <taxon>Micromonosporales</taxon>
        <taxon>Micromonosporaceae</taxon>
        <taxon>Rhizocola</taxon>
    </lineage>
</organism>
<dbReference type="Gene3D" id="1.10.600.10">
    <property type="entry name" value="Farnesyl Diphosphate Synthase"/>
    <property type="match status" value="1"/>
</dbReference>
<evidence type="ECO:0000313" key="7">
    <source>
        <dbReference type="EMBL" id="GIH09966.1"/>
    </source>
</evidence>
<keyword evidence="5" id="KW-0460">Magnesium</keyword>
<dbReference type="PANTHER" id="PTHR12001:SF69">
    <property type="entry name" value="ALL TRANS-POLYPRENYL-DIPHOSPHATE SYNTHASE PDSS1"/>
    <property type="match status" value="1"/>
</dbReference>
<dbReference type="CDD" id="cd00685">
    <property type="entry name" value="Trans_IPPS_HT"/>
    <property type="match status" value="1"/>
</dbReference>
<accession>A0A8J3QIQ8</accession>
<dbReference type="InterPro" id="IPR000092">
    <property type="entry name" value="Polyprenyl_synt"/>
</dbReference>
<proteinExistence type="inferred from homology"/>
<gene>
    <name evidence="7" type="ORF">Rhe02_80330</name>
</gene>
<sequence>MLGSVNGVNAPASRAGLSFADPALEASVAALLAAVEQRLYEAATTADPYVTEASQHLLQAGGKRFRPILVAVTANFGDPTAHELIDAATVLELTHLATLYHDDVMDEALVRRSAPSANARWGNSLAILVGDYLFARAAELAAGLGPDAVRIQAQTFARLVQGQIAETVGPRDADPVQHHLRVLADKTGSLFATCARFGGMFSGVSTETTEAVASFAETLGLAFQLSDDLLDISSDSADSGKTPGTDLREGVATLPVLYALSSSDSDPAATRLRQILADGPVTDDDLHAEALELLRESAALKKARETVRGYAEQARRQLVGLPQIPARAALESLCDVVADRTS</sequence>
<reference evidence="7" key="1">
    <citation type="submission" date="2021-01" db="EMBL/GenBank/DDBJ databases">
        <title>Whole genome shotgun sequence of Rhizocola hellebori NBRC 109834.</title>
        <authorList>
            <person name="Komaki H."/>
            <person name="Tamura T."/>
        </authorList>
    </citation>
    <scope>NUCLEOTIDE SEQUENCE</scope>
    <source>
        <strain evidence="7">NBRC 109834</strain>
    </source>
</reference>
<dbReference type="PROSITE" id="PS00444">
    <property type="entry name" value="POLYPRENYL_SYNTHASE_2"/>
    <property type="match status" value="1"/>
</dbReference>
<dbReference type="InterPro" id="IPR008949">
    <property type="entry name" value="Isoprenoid_synthase_dom_sf"/>
</dbReference>
<dbReference type="SFLD" id="SFLDG01017">
    <property type="entry name" value="Polyprenyl_Transferase_Like"/>
    <property type="match status" value="1"/>
</dbReference>
<dbReference type="SFLD" id="SFLDS00005">
    <property type="entry name" value="Isoprenoid_Synthase_Type_I"/>
    <property type="match status" value="1"/>
</dbReference>
<name>A0A8J3QIQ8_9ACTN</name>
<dbReference type="EMBL" id="BONY01000081">
    <property type="protein sequence ID" value="GIH09966.1"/>
    <property type="molecule type" value="Genomic_DNA"/>
</dbReference>
<evidence type="ECO:0000256" key="4">
    <source>
        <dbReference type="ARBA" id="ARBA00022723"/>
    </source>
</evidence>
<comment type="cofactor">
    <cofactor evidence="1">
        <name>Mg(2+)</name>
        <dbReference type="ChEBI" id="CHEBI:18420"/>
    </cofactor>
</comment>
<dbReference type="GO" id="GO:0004659">
    <property type="term" value="F:prenyltransferase activity"/>
    <property type="evidence" value="ECO:0007669"/>
    <property type="project" value="InterPro"/>
</dbReference>
<comment type="caution">
    <text evidence="7">The sequence shown here is derived from an EMBL/GenBank/DDBJ whole genome shotgun (WGS) entry which is preliminary data.</text>
</comment>
<dbReference type="Pfam" id="PF00348">
    <property type="entry name" value="polyprenyl_synt"/>
    <property type="match status" value="1"/>
</dbReference>
<dbReference type="Proteomes" id="UP000612899">
    <property type="component" value="Unassembled WGS sequence"/>
</dbReference>